<reference evidence="1" key="2">
    <citation type="journal article" date="2015" name="Data Brief">
        <title>Shoot transcriptome of the giant reed, Arundo donax.</title>
        <authorList>
            <person name="Barrero R.A."/>
            <person name="Guerrero F.D."/>
            <person name="Moolhuijzen P."/>
            <person name="Goolsby J.A."/>
            <person name="Tidwell J."/>
            <person name="Bellgard S.E."/>
            <person name="Bellgard M.I."/>
        </authorList>
    </citation>
    <scope>NUCLEOTIDE SEQUENCE</scope>
    <source>
        <tissue evidence="1">Shoot tissue taken approximately 20 cm above the soil surface</tissue>
    </source>
</reference>
<protein>
    <submittedName>
        <fullName evidence="1">Uncharacterized protein</fullName>
    </submittedName>
</protein>
<accession>A0A0A9FGF0</accession>
<sequence>MDSACRKYSCRYWVAGRASKARPFTCMGRRQDWEFYNSIAWIGCLDVVFACSEWCEDRLRSL</sequence>
<evidence type="ECO:0000313" key="1">
    <source>
        <dbReference type="EMBL" id="JAE07353.1"/>
    </source>
</evidence>
<organism evidence="1">
    <name type="scientific">Arundo donax</name>
    <name type="common">Giant reed</name>
    <name type="synonym">Donax arundinaceus</name>
    <dbReference type="NCBI Taxonomy" id="35708"/>
    <lineage>
        <taxon>Eukaryota</taxon>
        <taxon>Viridiplantae</taxon>
        <taxon>Streptophyta</taxon>
        <taxon>Embryophyta</taxon>
        <taxon>Tracheophyta</taxon>
        <taxon>Spermatophyta</taxon>
        <taxon>Magnoliopsida</taxon>
        <taxon>Liliopsida</taxon>
        <taxon>Poales</taxon>
        <taxon>Poaceae</taxon>
        <taxon>PACMAD clade</taxon>
        <taxon>Arundinoideae</taxon>
        <taxon>Arundineae</taxon>
        <taxon>Arundo</taxon>
    </lineage>
</organism>
<proteinExistence type="predicted"/>
<dbReference type="EMBL" id="GBRH01190543">
    <property type="protein sequence ID" value="JAE07353.1"/>
    <property type="molecule type" value="Transcribed_RNA"/>
</dbReference>
<dbReference type="AlphaFoldDB" id="A0A0A9FGF0"/>
<name>A0A0A9FGF0_ARUDO</name>
<reference evidence="1" key="1">
    <citation type="submission" date="2014-09" db="EMBL/GenBank/DDBJ databases">
        <authorList>
            <person name="Magalhaes I.L.F."/>
            <person name="Oliveira U."/>
            <person name="Santos F.R."/>
            <person name="Vidigal T.H.D.A."/>
            <person name="Brescovit A.D."/>
            <person name="Santos A.J."/>
        </authorList>
    </citation>
    <scope>NUCLEOTIDE SEQUENCE</scope>
    <source>
        <tissue evidence="1">Shoot tissue taken approximately 20 cm above the soil surface</tissue>
    </source>
</reference>